<proteinExistence type="predicted"/>
<dbReference type="AlphaFoldDB" id="A0A450V5X2"/>
<gene>
    <name evidence="1" type="ORF">BECKLFY1418B_GA0070995_11723</name>
</gene>
<evidence type="ECO:0000313" key="1">
    <source>
        <dbReference type="EMBL" id="VFK00161.1"/>
    </source>
</evidence>
<accession>A0A450V5X2</accession>
<organism evidence="1">
    <name type="scientific">Candidatus Kentrum sp. LFY</name>
    <dbReference type="NCBI Taxonomy" id="2126342"/>
    <lineage>
        <taxon>Bacteria</taxon>
        <taxon>Pseudomonadati</taxon>
        <taxon>Pseudomonadota</taxon>
        <taxon>Gammaproteobacteria</taxon>
        <taxon>Candidatus Kentrum</taxon>
    </lineage>
</organism>
<protein>
    <submittedName>
        <fullName evidence="1">Uncharacterized protein</fullName>
    </submittedName>
</protein>
<reference evidence="1" key="1">
    <citation type="submission" date="2019-02" db="EMBL/GenBank/DDBJ databases">
        <authorList>
            <person name="Gruber-Vodicka R. H."/>
            <person name="Seah K. B. B."/>
        </authorList>
    </citation>
    <scope>NUCLEOTIDE SEQUENCE</scope>
    <source>
        <strain evidence="1">BECK_M7</strain>
    </source>
</reference>
<dbReference type="EMBL" id="CAADFF010000172">
    <property type="protein sequence ID" value="VFK00161.1"/>
    <property type="molecule type" value="Genomic_DNA"/>
</dbReference>
<sequence length="52" mass="6508">MKIRLEPRKHDSTSVEERHLIIFDRRPDIPWEKKVFTRKERQGEFRIGVWEM</sequence>
<name>A0A450V5X2_9GAMM</name>